<dbReference type="PANTHER" id="PTHR38764:SF1">
    <property type="entry name" value="ACYL CARRIER PROTEIN PHOSPHODIESTERASE"/>
    <property type="match status" value="1"/>
</dbReference>
<organism evidence="6 7">
    <name type="scientific">Sodalis glossinidius (strain morsitans)</name>
    <dbReference type="NCBI Taxonomy" id="343509"/>
    <lineage>
        <taxon>Bacteria</taxon>
        <taxon>Pseudomonadati</taxon>
        <taxon>Pseudomonadota</taxon>
        <taxon>Gammaproteobacteria</taxon>
        <taxon>Enterobacterales</taxon>
        <taxon>Bruguierivoracaceae</taxon>
        <taxon>Sodalis</taxon>
    </lineage>
</organism>
<dbReference type="Proteomes" id="UP000245838">
    <property type="component" value="Chromosome sggmmb4_Chromosome"/>
</dbReference>
<name>A0A193QGT8_SODGM</name>
<dbReference type="InterPro" id="IPR007431">
    <property type="entry name" value="ACP_PD"/>
</dbReference>
<keyword evidence="1" id="KW-0444">Lipid biosynthesis</keyword>
<evidence type="ECO:0000256" key="3">
    <source>
        <dbReference type="ARBA" id="ARBA00022832"/>
    </source>
</evidence>
<accession>A0A193QGT8</accession>
<dbReference type="AlphaFoldDB" id="A0A193QGT8"/>
<sequence>MRSALQELSKSGPLLPYTERMNFLAHLHLATLAQSSLLGNLMANFVRGDPDGLYPPAVVAGIRMHRRIDSLTDDHDAVRQIRTLFSPATRRVAPIALDVVWDHFLARHWSQVESQWPLAGFVLRAQLEIAPALPDTPAGFQSLNRYLWRERWLLRYPDMPFLAQVLNGMAQRYLRLSALEAIFSEIQMHYRPLEEAFWHLYPAMIQLARQGALGR</sequence>
<protein>
    <submittedName>
        <fullName evidence="6">Acyl carrier protein phosphodiesterase</fullName>
    </submittedName>
</protein>
<evidence type="ECO:0000256" key="4">
    <source>
        <dbReference type="ARBA" id="ARBA00023098"/>
    </source>
</evidence>
<keyword evidence="3" id="KW-0276">Fatty acid metabolism</keyword>
<keyword evidence="2" id="KW-0378">Hydrolase</keyword>
<dbReference type="PANTHER" id="PTHR38764">
    <property type="entry name" value="ACYL CARRIER PROTEIN PHOSPHODIESTERASE"/>
    <property type="match status" value="1"/>
</dbReference>
<reference evidence="6 7" key="1">
    <citation type="submission" date="2015-05" db="EMBL/GenBank/DDBJ databases">
        <authorList>
            <person name="Goodhead I."/>
        </authorList>
    </citation>
    <scope>NUCLEOTIDE SEQUENCE [LARGE SCALE GENOMIC DNA]</scope>
    <source>
        <strain evidence="7">morsitans</strain>
    </source>
</reference>
<dbReference type="EMBL" id="LN854557">
    <property type="protein sequence ID" value="CRL44387.1"/>
    <property type="molecule type" value="Genomic_DNA"/>
</dbReference>
<evidence type="ECO:0000256" key="5">
    <source>
        <dbReference type="ARBA" id="ARBA00023160"/>
    </source>
</evidence>
<evidence type="ECO:0000313" key="6">
    <source>
        <dbReference type="EMBL" id="CRL44387.1"/>
    </source>
</evidence>
<keyword evidence="4" id="KW-0443">Lipid metabolism</keyword>
<evidence type="ECO:0000256" key="2">
    <source>
        <dbReference type="ARBA" id="ARBA00022801"/>
    </source>
</evidence>
<proteinExistence type="predicted"/>
<keyword evidence="5" id="KW-0275">Fatty acid biosynthesis</keyword>
<dbReference type="GO" id="GO:0008770">
    <property type="term" value="F:[acyl-carrier-protein] phosphodiesterase activity"/>
    <property type="evidence" value="ECO:0007669"/>
    <property type="project" value="InterPro"/>
</dbReference>
<evidence type="ECO:0000256" key="1">
    <source>
        <dbReference type="ARBA" id="ARBA00022516"/>
    </source>
</evidence>
<dbReference type="Pfam" id="PF04336">
    <property type="entry name" value="ACP_PD"/>
    <property type="match status" value="1"/>
</dbReference>
<evidence type="ECO:0000313" key="7">
    <source>
        <dbReference type="Proteomes" id="UP000245838"/>
    </source>
</evidence>
<dbReference type="GO" id="GO:0006633">
    <property type="term" value="P:fatty acid biosynthetic process"/>
    <property type="evidence" value="ECO:0007669"/>
    <property type="project" value="UniProtKB-KW"/>
</dbReference>
<gene>
    <name evidence="6" type="primary">acpH</name>
    <name evidence="6" type="ORF">SGGMMB4_01490</name>
</gene>
<dbReference type="PIRSF" id="PIRSF011489">
    <property type="entry name" value="DUF479"/>
    <property type="match status" value="1"/>
</dbReference>